<feature type="chain" id="PRO_5018079292" evidence="1">
    <location>
        <begin position="45"/>
        <end position="234"/>
    </location>
</feature>
<keyword evidence="1" id="KW-0732">Signal</keyword>
<keyword evidence="3" id="KW-1185">Reference proteome</keyword>
<dbReference type="PIRSF" id="PIRSF008159">
    <property type="entry name" value="UCP008159_ABC"/>
    <property type="match status" value="1"/>
</dbReference>
<evidence type="ECO:0000313" key="3">
    <source>
        <dbReference type="Proteomes" id="UP000281112"/>
    </source>
</evidence>
<dbReference type="AlphaFoldDB" id="A0A3N9TFE3"/>
<organism evidence="2 3">
    <name type="scientific">Vibrio viridaestus</name>
    <dbReference type="NCBI Taxonomy" id="2487322"/>
    <lineage>
        <taxon>Bacteria</taxon>
        <taxon>Pseudomonadati</taxon>
        <taxon>Pseudomonadota</taxon>
        <taxon>Gammaproteobacteria</taxon>
        <taxon>Vibrionales</taxon>
        <taxon>Vibrionaceae</taxon>
        <taxon>Vibrio</taxon>
    </lineage>
</organism>
<feature type="signal peptide" evidence="1">
    <location>
        <begin position="1"/>
        <end position="44"/>
    </location>
</feature>
<sequence length="234" mass="26653">MHLICYNIPIFLQVQDYCVFSRCFFKCCSALVLVASLSFSTGIAAHPHSWIDMKTYVKGDDKQLTGFNMIWSFDPMTTAYLFDGEDMSPKHREATLKKLAASVIENMMTTHYFTFFYDGKTPIRYEKVHKATLTESKGKATLEFELDLAKPYPYNGHPLQLRIFDPTYYVDMSWKTKADVILDADVQSHCTGKLKQPNPTPAQVSYALSIPPDADPDNTLGQLFTQTFYITCKS</sequence>
<evidence type="ECO:0000313" key="2">
    <source>
        <dbReference type="EMBL" id="RQW62594.1"/>
    </source>
</evidence>
<name>A0A3N9TFE3_9VIBR</name>
<dbReference type="Pfam" id="PF06226">
    <property type="entry name" value="DUF1007"/>
    <property type="match status" value="1"/>
</dbReference>
<accession>A0A3N9TFE3</accession>
<protein>
    <submittedName>
        <fullName evidence="2">DUF1007 family protein</fullName>
    </submittedName>
</protein>
<gene>
    <name evidence="2" type="ORF">EES38_12780</name>
</gene>
<reference evidence="2 3" key="1">
    <citation type="submission" date="2018-11" db="EMBL/GenBank/DDBJ databases">
        <title>Vibrio LJC006 sp. nov., isolated from seawater during the bloom of the enteromorpha.</title>
        <authorList>
            <person name="Liang J."/>
        </authorList>
    </citation>
    <scope>NUCLEOTIDE SEQUENCE [LARGE SCALE GENOMIC DNA]</scope>
    <source>
        <strain evidence="2 3">LJC006</strain>
    </source>
</reference>
<dbReference type="EMBL" id="RJVQ01000005">
    <property type="protein sequence ID" value="RQW62594.1"/>
    <property type="molecule type" value="Genomic_DNA"/>
</dbReference>
<comment type="caution">
    <text evidence="2">The sequence shown here is derived from an EMBL/GenBank/DDBJ whole genome shotgun (WGS) entry which is preliminary data.</text>
</comment>
<dbReference type="OrthoDB" id="5781652at2"/>
<dbReference type="InterPro" id="IPR010412">
    <property type="entry name" value="DUF1007"/>
</dbReference>
<evidence type="ECO:0000256" key="1">
    <source>
        <dbReference type="SAM" id="SignalP"/>
    </source>
</evidence>
<dbReference type="InterPro" id="IPR016537">
    <property type="entry name" value="UCP008159_ABC"/>
</dbReference>
<dbReference type="Proteomes" id="UP000281112">
    <property type="component" value="Unassembled WGS sequence"/>
</dbReference>
<proteinExistence type="predicted"/>